<dbReference type="Proteomes" id="UP000002051">
    <property type="component" value="Chromosome 8"/>
</dbReference>
<dbReference type="PANTHER" id="PTHR35630">
    <property type="entry name" value="LEGUMINOSIN GROUP486 SECRETED PEPTIDE"/>
    <property type="match status" value="1"/>
</dbReference>
<dbReference type="HOGENOM" id="CLU_154122_0_0_1"/>
<reference evidence="6" key="4">
    <citation type="journal article" date="2018" name="Nat. Plants">
        <title>Whole-genome landscape of Medicago truncatula symbiotic genes.</title>
        <authorList>
            <person name="Pecrix Y."/>
            <person name="Staton S.E."/>
            <person name="Sallet E."/>
            <person name="Lelandais-Briere C."/>
            <person name="Moreau S."/>
            <person name="Carrere S."/>
            <person name="Blein T."/>
            <person name="Jardinaud M.F."/>
            <person name="Latrasse D."/>
            <person name="Zouine M."/>
            <person name="Zahm M."/>
            <person name="Kreplak J."/>
            <person name="Mayjonade B."/>
            <person name="Satge C."/>
            <person name="Perez M."/>
            <person name="Cauet S."/>
            <person name="Marande W."/>
            <person name="Chantry-Darmon C."/>
            <person name="Lopez-Roques C."/>
            <person name="Bouchez O."/>
            <person name="Berard A."/>
            <person name="Debelle F."/>
            <person name="Munos S."/>
            <person name="Bendahmane A."/>
            <person name="Berges H."/>
            <person name="Niebel A."/>
            <person name="Buitink J."/>
            <person name="Frugier F."/>
            <person name="Benhamed M."/>
            <person name="Crespi M."/>
            <person name="Gouzy J."/>
            <person name="Gamas P."/>
        </authorList>
    </citation>
    <scope>NUCLEOTIDE SEQUENCE [LARGE SCALE GENOMIC DNA]</scope>
    <source>
        <strain evidence="6">cv. Jemalong A17</strain>
    </source>
</reference>
<dbReference type="AlphaFoldDB" id="A0A072TP15"/>
<evidence type="ECO:0000256" key="1">
    <source>
        <dbReference type="SAM" id="SignalP"/>
    </source>
</evidence>
<proteinExistence type="predicted"/>
<organism evidence="2 5">
    <name type="scientific">Medicago truncatula</name>
    <name type="common">Barrel medic</name>
    <name type="synonym">Medicago tribuloides</name>
    <dbReference type="NCBI Taxonomy" id="3880"/>
    <lineage>
        <taxon>Eukaryota</taxon>
        <taxon>Viridiplantae</taxon>
        <taxon>Streptophyta</taxon>
        <taxon>Embryophyta</taxon>
        <taxon>Tracheophyta</taxon>
        <taxon>Spermatophyta</taxon>
        <taxon>Magnoliopsida</taxon>
        <taxon>eudicotyledons</taxon>
        <taxon>Gunneridae</taxon>
        <taxon>Pentapetalae</taxon>
        <taxon>rosids</taxon>
        <taxon>fabids</taxon>
        <taxon>Fabales</taxon>
        <taxon>Fabaceae</taxon>
        <taxon>Papilionoideae</taxon>
        <taxon>50 kb inversion clade</taxon>
        <taxon>NPAAA clade</taxon>
        <taxon>Hologalegina</taxon>
        <taxon>IRL clade</taxon>
        <taxon>Trifolieae</taxon>
        <taxon>Medicago</taxon>
    </lineage>
</organism>
<dbReference type="PANTHER" id="PTHR35630:SF1">
    <property type="entry name" value="LEGUMINOSIN GROUP486 SECRETED PEPTIDE"/>
    <property type="match status" value="1"/>
</dbReference>
<keyword evidence="5" id="KW-1185">Reference proteome</keyword>
<sequence>MLAMCYVTILLSLISSLCNASNDVMLQENQTMNTIPVSNITKVFIALPLNSESLHFDCEPEEVGSFDTQPGKTLEWHVSGNEIVSCSVYWGHFWSFFQANYDQSGPIKPDFWIIKSDGFFHTIDHIHWERRAIWREKPIT</sequence>
<dbReference type="Proteomes" id="UP000265566">
    <property type="component" value="Chromosome 8"/>
</dbReference>
<evidence type="ECO:0000313" key="4">
    <source>
        <dbReference type="EnsemblPlants" id="KEH19249"/>
    </source>
</evidence>
<evidence type="ECO:0000313" key="3">
    <source>
        <dbReference type="EMBL" id="RHN40795.1"/>
    </source>
</evidence>
<feature type="signal peptide" evidence="1">
    <location>
        <begin position="1"/>
        <end position="20"/>
    </location>
</feature>
<dbReference type="EnsemblPlants" id="KEH19249">
    <property type="protein sequence ID" value="KEH19249"/>
    <property type="gene ID" value="MTR_8g445760"/>
</dbReference>
<dbReference type="EMBL" id="PSQE01000008">
    <property type="protein sequence ID" value="RHN40795.1"/>
    <property type="molecule type" value="Genomic_DNA"/>
</dbReference>
<dbReference type="Gramene" id="rna47006">
    <property type="protein sequence ID" value="RHN40795.1"/>
    <property type="gene ID" value="gene47006"/>
</dbReference>
<name>A0A072TP15_MEDTR</name>
<evidence type="ECO:0000313" key="6">
    <source>
        <dbReference type="Proteomes" id="UP000265566"/>
    </source>
</evidence>
<gene>
    <name evidence="2" type="ordered locus">MTR_8g445760</name>
    <name evidence="3" type="ORF">MtrunA17_Chr8g0358751</name>
</gene>
<reference evidence="4" key="3">
    <citation type="submission" date="2015-04" db="UniProtKB">
        <authorList>
            <consortium name="EnsemblPlants"/>
        </authorList>
    </citation>
    <scope>IDENTIFICATION</scope>
    <source>
        <strain evidence="4">cv. Jemalong A17</strain>
    </source>
</reference>
<protein>
    <submittedName>
        <fullName evidence="2">Leguminosin group486 secreted peptide</fullName>
    </submittedName>
</protein>
<dbReference type="EMBL" id="CM001224">
    <property type="protein sequence ID" value="KEH19249.1"/>
    <property type="molecule type" value="Genomic_DNA"/>
</dbReference>
<reference evidence="2 5" key="2">
    <citation type="journal article" date="2014" name="BMC Genomics">
        <title>An improved genome release (version Mt4.0) for the model legume Medicago truncatula.</title>
        <authorList>
            <person name="Tang H."/>
            <person name="Krishnakumar V."/>
            <person name="Bidwell S."/>
            <person name="Rosen B."/>
            <person name="Chan A."/>
            <person name="Zhou S."/>
            <person name="Gentzbittel L."/>
            <person name="Childs K.L."/>
            <person name="Yandell M."/>
            <person name="Gundlach H."/>
            <person name="Mayer K.F."/>
            <person name="Schwartz D.C."/>
            <person name="Town C.D."/>
        </authorList>
    </citation>
    <scope>GENOME REANNOTATION</scope>
    <source>
        <strain evidence="2">A17</strain>
        <strain evidence="4 5">cv. Jemalong A17</strain>
    </source>
</reference>
<reference evidence="3" key="5">
    <citation type="journal article" date="2018" name="Nat. Plants">
        <title>Whole-genome landscape of Medicago truncatula symbiotic genes.</title>
        <authorList>
            <person name="Pecrix Y."/>
            <person name="Gamas P."/>
            <person name="Carrere S."/>
        </authorList>
    </citation>
    <scope>NUCLEOTIDE SEQUENCE</scope>
    <source>
        <tissue evidence="3">Leaves</tissue>
    </source>
</reference>
<reference evidence="2 5" key="1">
    <citation type="journal article" date="2011" name="Nature">
        <title>The Medicago genome provides insight into the evolution of rhizobial symbioses.</title>
        <authorList>
            <person name="Young N.D."/>
            <person name="Debelle F."/>
            <person name="Oldroyd G.E."/>
            <person name="Geurts R."/>
            <person name="Cannon S.B."/>
            <person name="Udvardi M.K."/>
            <person name="Benedito V.A."/>
            <person name="Mayer K.F."/>
            <person name="Gouzy J."/>
            <person name="Schoof H."/>
            <person name="Van de Peer Y."/>
            <person name="Proost S."/>
            <person name="Cook D.R."/>
            <person name="Meyers B.C."/>
            <person name="Spannagl M."/>
            <person name="Cheung F."/>
            <person name="De Mita S."/>
            <person name="Krishnakumar V."/>
            <person name="Gundlach H."/>
            <person name="Zhou S."/>
            <person name="Mudge J."/>
            <person name="Bharti A.K."/>
            <person name="Murray J.D."/>
            <person name="Naoumkina M.A."/>
            <person name="Rosen B."/>
            <person name="Silverstein K.A."/>
            <person name="Tang H."/>
            <person name="Rombauts S."/>
            <person name="Zhao P.X."/>
            <person name="Zhou P."/>
            <person name="Barbe V."/>
            <person name="Bardou P."/>
            <person name="Bechner M."/>
            <person name="Bellec A."/>
            <person name="Berger A."/>
            <person name="Berges H."/>
            <person name="Bidwell S."/>
            <person name="Bisseling T."/>
            <person name="Choisne N."/>
            <person name="Couloux A."/>
            <person name="Denny R."/>
            <person name="Deshpande S."/>
            <person name="Dai X."/>
            <person name="Doyle J.J."/>
            <person name="Dudez A.M."/>
            <person name="Farmer A.D."/>
            <person name="Fouteau S."/>
            <person name="Franken C."/>
            <person name="Gibelin C."/>
            <person name="Gish J."/>
            <person name="Goldstein S."/>
            <person name="Gonzalez A.J."/>
            <person name="Green P.J."/>
            <person name="Hallab A."/>
            <person name="Hartog M."/>
            <person name="Hua A."/>
            <person name="Humphray S.J."/>
            <person name="Jeong D.H."/>
            <person name="Jing Y."/>
            <person name="Jocker A."/>
            <person name="Kenton S.M."/>
            <person name="Kim D.J."/>
            <person name="Klee K."/>
            <person name="Lai H."/>
            <person name="Lang C."/>
            <person name="Lin S."/>
            <person name="Macmil S.L."/>
            <person name="Magdelenat G."/>
            <person name="Matthews L."/>
            <person name="McCorrison J."/>
            <person name="Monaghan E.L."/>
            <person name="Mun J.H."/>
            <person name="Najar F.Z."/>
            <person name="Nicholson C."/>
            <person name="Noirot C."/>
            <person name="O'Bleness M."/>
            <person name="Paule C.R."/>
            <person name="Poulain J."/>
            <person name="Prion F."/>
            <person name="Qin B."/>
            <person name="Qu C."/>
            <person name="Retzel E.F."/>
            <person name="Riddle C."/>
            <person name="Sallet E."/>
            <person name="Samain S."/>
            <person name="Samson N."/>
            <person name="Sanders I."/>
            <person name="Saurat O."/>
            <person name="Scarpelli C."/>
            <person name="Schiex T."/>
            <person name="Segurens B."/>
            <person name="Severin A.J."/>
            <person name="Sherrier D.J."/>
            <person name="Shi R."/>
            <person name="Sims S."/>
            <person name="Singer S.R."/>
            <person name="Sinharoy S."/>
            <person name="Sterck L."/>
            <person name="Viollet A."/>
            <person name="Wang B.B."/>
            <person name="Wang K."/>
            <person name="Wang M."/>
            <person name="Wang X."/>
            <person name="Warfsmann J."/>
            <person name="Weissenbach J."/>
            <person name="White D.D."/>
            <person name="White J.D."/>
            <person name="Wiley G.B."/>
            <person name="Wincker P."/>
            <person name="Xing Y."/>
            <person name="Yang L."/>
            <person name="Yao Z."/>
            <person name="Ying F."/>
            <person name="Zhai J."/>
            <person name="Zhou L."/>
            <person name="Zuber A."/>
            <person name="Denarie J."/>
            <person name="Dixon R.A."/>
            <person name="May G.D."/>
            <person name="Schwartz D.C."/>
            <person name="Rogers J."/>
            <person name="Quetier F."/>
            <person name="Town C.D."/>
            <person name="Roe B.A."/>
        </authorList>
    </citation>
    <scope>NUCLEOTIDE SEQUENCE [LARGE SCALE GENOMIC DNA]</scope>
    <source>
        <strain evidence="2">A17</strain>
        <strain evidence="4 5">cv. Jemalong A17</strain>
    </source>
</reference>
<keyword evidence="1" id="KW-0732">Signal</keyword>
<feature type="chain" id="PRO_5014498880" evidence="1">
    <location>
        <begin position="21"/>
        <end position="140"/>
    </location>
</feature>
<accession>A0A072TP15</accession>
<evidence type="ECO:0000313" key="5">
    <source>
        <dbReference type="Proteomes" id="UP000002051"/>
    </source>
</evidence>
<evidence type="ECO:0000313" key="2">
    <source>
        <dbReference type="EMBL" id="KEH19249.1"/>
    </source>
</evidence>